<comment type="caution">
    <text evidence="10">The sequence shown here is derived from an EMBL/GenBank/DDBJ whole genome shotgun (WGS) entry which is preliminary data.</text>
</comment>
<dbReference type="InterPro" id="IPR020831">
    <property type="entry name" value="GlycerAld/Erythrose_P_DH"/>
</dbReference>
<dbReference type="AlphaFoldDB" id="A0A7Z0N9X8"/>
<organism evidence="10 11">
    <name type="scientific">Vreelandella sedimenti</name>
    <dbReference type="NCBI Taxonomy" id="2729618"/>
    <lineage>
        <taxon>Bacteria</taxon>
        <taxon>Pseudomonadati</taxon>
        <taxon>Pseudomonadota</taxon>
        <taxon>Gammaproteobacteria</taxon>
        <taxon>Oceanospirillales</taxon>
        <taxon>Halomonadaceae</taxon>
        <taxon>Vreelandella</taxon>
    </lineage>
</organism>
<dbReference type="InterPro" id="IPR020829">
    <property type="entry name" value="GlycerAld_3-P_DH_cat"/>
</dbReference>
<dbReference type="InterPro" id="IPR020828">
    <property type="entry name" value="GlycerAld_3-P_DH_NAD(P)-bd"/>
</dbReference>
<dbReference type="InterPro" id="IPR036291">
    <property type="entry name" value="NAD(P)-bd_dom_sf"/>
</dbReference>
<evidence type="ECO:0000256" key="6">
    <source>
        <dbReference type="PIRSR" id="PIRSR000149-4"/>
    </source>
</evidence>
<dbReference type="GO" id="GO:0051287">
    <property type="term" value="F:NAD binding"/>
    <property type="evidence" value="ECO:0007669"/>
    <property type="project" value="InterPro"/>
</dbReference>
<dbReference type="InterPro" id="IPR054835">
    <property type="entry name" value="G3PDH_Arsen"/>
</dbReference>
<dbReference type="PIRSF" id="PIRSF000149">
    <property type="entry name" value="GAP_DH"/>
    <property type="match status" value="1"/>
</dbReference>
<feature type="binding site" evidence="4">
    <location>
        <position position="238"/>
    </location>
    <ligand>
        <name>D-glyceraldehyde 3-phosphate</name>
        <dbReference type="ChEBI" id="CHEBI:59776"/>
    </ligand>
</feature>
<dbReference type="Pfam" id="PF00044">
    <property type="entry name" value="Gp_dh_N"/>
    <property type="match status" value="1"/>
</dbReference>
<dbReference type="PANTHER" id="PTHR42955">
    <property type="entry name" value="GLYCERALDEHYDE-3-PHOSPHATE DEHYDROGENASE"/>
    <property type="match status" value="1"/>
</dbReference>
<evidence type="ECO:0000313" key="10">
    <source>
        <dbReference type="EMBL" id="NYT74305.1"/>
    </source>
</evidence>
<keyword evidence="5" id="KW-0547">Nucleotide-binding</keyword>
<evidence type="ECO:0000256" key="5">
    <source>
        <dbReference type="PIRSR" id="PIRSR000149-3"/>
    </source>
</evidence>
<dbReference type="Proteomes" id="UP000520876">
    <property type="component" value="Unassembled WGS sequence"/>
</dbReference>
<dbReference type="InterPro" id="IPR006424">
    <property type="entry name" value="Glyceraldehyde-3-P_DH_1"/>
</dbReference>
<dbReference type="GO" id="GO:0050661">
    <property type="term" value="F:NADP binding"/>
    <property type="evidence" value="ECO:0007669"/>
    <property type="project" value="InterPro"/>
</dbReference>
<evidence type="ECO:0000313" key="11">
    <source>
        <dbReference type="Proteomes" id="UP000520876"/>
    </source>
</evidence>
<keyword evidence="2 8" id="KW-0560">Oxidoreductase</keyword>
<dbReference type="SMART" id="SM00846">
    <property type="entry name" value="Gp_dh_N"/>
    <property type="match status" value="1"/>
</dbReference>
<dbReference type="GO" id="GO:0006006">
    <property type="term" value="P:glucose metabolic process"/>
    <property type="evidence" value="ECO:0007669"/>
    <property type="project" value="InterPro"/>
</dbReference>
<dbReference type="Gene3D" id="3.30.360.10">
    <property type="entry name" value="Dihydrodipicolinate Reductase, domain 2"/>
    <property type="match status" value="1"/>
</dbReference>
<evidence type="ECO:0000256" key="3">
    <source>
        <dbReference type="PIRSR" id="PIRSR000149-1"/>
    </source>
</evidence>
<feature type="binding site" evidence="4">
    <location>
        <begin position="215"/>
        <end position="216"/>
    </location>
    <ligand>
        <name>D-glyceraldehyde 3-phosphate</name>
        <dbReference type="ChEBI" id="CHEBI:59776"/>
    </ligand>
</feature>
<dbReference type="EC" id="1.2.1.-" evidence="8"/>
<dbReference type="SUPFAM" id="SSF55347">
    <property type="entry name" value="Glyceraldehyde-3-phosphate dehydrogenase-like, C-terminal domain"/>
    <property type="match status" value="1"/>
</dbReference>
<accession>A0A7Z0N9X8</accession>
<evidence type="ECO:0000256" key="1">
    <source>
        <dbReference type="ARBA" id="ARBA00007406"/>
    </source>
</evidence>
<dbReference type="Pfam" id="PF02800">
    <property type="entry name" value="Gp_dh_C"/>
    <property type="match status" value="1"/>
</dbReference>
<evidence type="ECO:0000256" key="4">
    <source>
        <dbReference type="PIRSR" id="PIRSR000149-2"/>
    </source>
</evidence>
<dbReference type="FunFam" id="3.30.360.10:FF:000002">
    <property type="entry name" value="Glyceraldehyde-3-phosphate dehydrogenase"/>
    <property type="match status" value="1"/>
</dbReference>
<proteinExistence type="inferred from homology"/>
<feature type="binding site" evidence="5">
    <location>
        <position position="320"/>
    </location>
    <ligand>
        <name>NAD(+)</name>
        <dbReference type="ChEBI" id="CHEBI:57540"/>
    </ligand>
</feature>
<sequence length="348" mass="37172">MALRIGINGFGRIGRLALRSLWGQVDAGAVAITRINDPGGDAATFAHLLEFDSVHGRWAPGKGISATDDAIVLDGKTVVFSVNKAIADSDWSNCDIVIECSGVMKTTDKLQAYLDQGVDRVVVSAPMKEASVLNVVVGVNDHLYDPTQHKIVTAASCTTNCLAPVVKVIQDTFGIRHGSMTTVHDITNTQTILDAPHKDLRRARACGMSLIPTTTGSAKAITAIFPELAGKLNGHAIRVPLANASLTDMVFELERVVSVEEVNQTLKAAADGELAGILGYEERPLVSIDYRTDPRSSIIDALSTMVINGTQLKLYAWYDNEWGYANRTAELALMVGSGQIGGEQVGRG</sequence>
<feature type="site" description="Activates thiol group during catalysis" evidence="6">
    <location>
        <position position="184"/>
    </location>
</feature>
<feature type="binding site" evidence="4">
    <location>
        <position position="187"/>
    </location>
    <ligand>
        <name>D-glyceraldehyde 3-phosphate</name>
        <dbReference type="ChEBI" id="CHEBI:59776"/>
    </ligand>
</feature>
<dbReference type="PROSITE" id="PS00071">
    <property type="entry name" value="GAPDH"/>
    <property type="match status" value="1"/>
</dbReference>
<dbReference type="PRINTS" id="PR00078">
    <property type="entry name" value="G3PDHDRGNASE"/>
</dbReference>
<feature type="binding site" evidence="5">
    <location>
        <begin position="12"/>
        <end position="13"/>
    </location>
    <ligand>
        <name>NAD(+)</name>
        <dbReference type="ChEBI" id="CHEBI:57540"/>
    </ligand>
</feature>
<evidence type="ECO:0000256" key="8">
    <source>
        <dbReference type="RuleBase" id="RU361160"/>
    </source>
</evidence>
<protein>
    <recommendedName>
        <fullName evidence="8">Glyceraldehyde-3-phosphate dehydrogenase</fullName>
        <ecNumber evidence="8">1.2.1.-</ecNumber>
    </recommendedName>
</protein>
<feature type="binding site" evidence="5">
    <location>
        <position position="37"/>
    </location>
    <ligand>
        <name>NAD(+)</name>
        <dbReference type="ChEBI" id="CHEBI:57540"/>
    </ligand>
</feature>
<feature type="binding site" evidence="4">
    <location>
        <begin position="156"/>
        <end position="158"/>
    </location>
    <ligand>
        <name>D-glyceraldehyde 3-phosphate</name>
        <dbReference type="ChEBI" id="CHEBI:59776"/>
    </ligand>
</feature>
<dbReference type="InterPro" id="IPR052978">
    <property type="entry name" value="GAP_dehydrogenase"/>
</dbReference>
<name>A0A7Z0N9X8_9GAMM</name>
<evidence type="ECO:0000259" key="9">
    <source>
        <dbReference type="SMART" id="SM00846"/>
    </source>
</evidence>
<dbReference type="PANTHER" id="PTHR42955:SF1">
    <property type="entry name" value="GLYCERALDEHYDE-3-PHOSPHATE DEHYDROGENASE"/>
    <property type="match status" value="1"/>
</dbReference>
<dbReference type="Gene3D" id="3.40.50.720">
    <property type="entry name" value="NAD(P)-binding Rossmann-like Domain"/>
    <property type="match status" value="1"/>
</dbReference>
<dbReference type="CDD" id="cd05214">
    <property type="entry name" value="GAPDH_I_N"/>
    <property type="match status" value="1"/>
</dbReference>
<comment type="similarity">
    <text evidence="1 7">Belongs to the glyceraldehyde-3-phosphate dehydrogenase family.</text>
</comment>
<dbReference type="InterPro" id="IPR020830">
    <property type="entry name" value="GlycerAld_3-P_DH_AS"/>
</dbReference>
<dbReference type="RefSeq" id="WP_180094593.1">
    <property type="nucleotide sequence ID" value="NZ_CAXAZJ010000014.1"/>
</dbReference>
<feature type="domain" description="Glyceraldehyde 3-phosphate dehydrogenase NAD(P) binding" evidence="9">
    <location>
        <begin position="3"/>
        <end position="157"/>
    </location>
</feature>
<dbReference type="SUPFAM" id="SSF51735">
    <property type="entry name" value="NAD(P)-binding Rossmann-fold domains"/>
    <property type="match status" value="1"/>
</dbReference>
<feature type="binding site" evidence="5">
    <location>
        <position position="124"/>
    </location>
    <ligand>
        <name>NAD(+)</name>
        <dbReference type="ChEBI" id="CHEBI:57540"/>
    </ligand>
</feature>
<dbReference type="GO" id="GO:0016620">
    <property type="term" value="F:oxidoreductase activity, acting on the aldehyde or oxo group of donors, NAD or NADP as acceptor"/>
    <property type="evidence" value="ECO:0007669"/>
    <property type="project" value="InterPro"/>
</dbReference>
<reference evidence="10 11" key="1">
    <citation type="submission" date="2020-07" db="EMBL/GenBank/DDBJ databases">
        <title>Halomonas sp. QX-2 draft genome sequence.</title>
        <authorList>
            <person name="Qiu X."/>
        </authorList>
    </citation>
    <scope>NUCLEOTIDE SEQUENCE [LARGE SCALE GENOMIC DNA]</scope>
    <source>
        <strain evidence="10 11">QX-2</strain>
    </source>
</reference>
<keyword evidence="5" id="KW-0520">NAD</keyword>
<dbReference type="EMBL" id="JACCGK010000016">
    <property type="protein sequence ID" value="NYT74305.1"/>
    <property type="molecule type" value="Genomic_DNA"/>
</dbReference>
<feature type="active site" description="Nucleophile" evidence="3">
    <location>
        <position position="157"/>
    </location>
</feature>
<dbReference type="CDD" id="cd18126">
    <property type="entry name" value="GAPDH_I_C"/>
    <property type="match status" value="1"/>
</dbReference>
<dbReference type="NCBIfam" id="TIGR01534">
    <property type="entry name" value="GAPDH-I"/>
    <property type="match status" value="1"/>
</dbReference>
<gene>
    <name evidence="10" type="ORF">HZU72_18005</name>
</gene>
<evidence type="ECO:0000256" key="2">
    <source>
        <dbReference type="ARBA" id="ARBA00023002"/>
    </source>
</evidence>
<keyword evidence="11" id="KW-1185">Reference proteome</keyword>
<dbReference type="NCBIfam" id="NF033735">
    <property type="entry name" value="G3PDH_Arsen"/>
    <property type="match status" value="1"/>
</dbReference>
<dbReference type="NCBIfam" id="NF006512">
    <property type="entry name" value="PRK08955.1"/>
    <property type="match status" value="1"/>
</dbReference>
<evidence type="ECO:0000256" key="7">
    <source>
        <dbReference type="RuleBase" id="RU000397"/>
    </source>
</evidence>